<proteinExistence type="predicted"/>
<sequence length="47" mass="5062">MPANIVIINGKMEFIVPDSKMEKLLDFLFVTAVGGKSLPVDEANPAT</sequence>
<dbReference type="AlphaFoldDB" id="A0A0F8XP16"/>
<protein>
    <submittedName>
        <fullName evidence="1">Uncharacterized protein</fullName>
    </submittedName>
</protein>
<comment type="caution">
    <text evidence="1">The sequence shown here is derived from an EMBL/GenBank/DDBJ whole genome shotgun (WGS) entry which is preliminary data.</text>
</comment>
<accession>A0A0F8XP16</accession>
<reference evidence="1" key="1">
    <citation type="journal article" date="2015" name="Nature">
        <title>Complex archaea that bridge the gap between prokaryotes and eukaryotes.</title>
        <authorList>
            <person name="Spang A."/>
            <person name="Saw J.H."/>
            <person name="Jorgensen S.L."/>
            <person name="Zaremba-Niedzwiedzka K."/>
            <person name="Martijn J."/>
            <person name="Lind A.E."/>
            <person name="van Eijk R."/>
            <person name="Schleper C."/>
            <person name="Guy L."/>
            <person name="Ettema T.J."/>
        </authorList>
    </citation>
    <scope>NUCLEOTIDE SEQUENCE</scope>
</reference>
<evidence type="ECO:0000313" key="1">
    <source>
        <dbReference type="EMBL" id="KKK70797.1"/>
    </source>
</evidence>
<name>A0A0F8XP16_9ZZZZ</name>
<dbReference type="EMBL" id="LAZR01058020">
    <property type="protein sequence ID" value="KKK70797.1"/>
    <property type="molecule type" value="Genomic_DNA"/>
</dbReference>
<gene>
    <name evidence="1" type="ORF">LCGC14_2920390</name>
</gene>
<organism evidence="1">
    <name type="scientific">marine sediment metagenome</name>
    <dbReference type="NCBI Taxonomy" id="412755"/>
    <lineage>
        <taxon>unclassified sequences</taxon>
        <taxon>metagenomes</taxon>
        <taxon>ecological metagenomes</taxon>
    </lineage>
</organism>